<proteinExistence type="predicted"/>
<comment type="caution">
    <text evidence="2">The sequence shown here is derived from an EMBL/GenBank/DDBJ whole genome shotgun (WGS) entry which is preliminary data.</text>
</comment>
<organism evidence="2 3">
    <name type="scientific">Pseudomonas syringae pv. lapsa</name>
    <dbReference type="NCBI Taxonomy" id="199201"/>
    <lineage>
        <taxon>Bacteria</taxon>
        <taxon>Pseudomonadati</taxon>
        <taxon>Pseudomonadota</taxon>
        <taxon>Gammaproteobacteria</taxon>
        <taxon>Pseudomonadales</taxon>
        <taxon>Pseudomonadaceae</taxon>
        <taxon>Pseudomonas</taxon>
        <taxon>Pseudomonas syringae</taxon>
    </lineage>
</organism>
<evidence type="ECO:0000256" key="1">
    <source>
        <dbReference type="SAM" id="MobiDB-lite"/>
    </source>
</evidence>
<dbReference type="AlphaFoldDB" id="A0AB74ABW0"/>
<gene>
    <name evidence="2" type="ORF">ALQ98_101709</name>
</gene>
<dbReference type="Proteomes" id="UP000267978">
    <property type="component" value="Unassembled WGS sequence"/>
</dbReference>
<name>A0AB74ABW0_PSESX</name>
<feature type="region of interest" description="Disordered" evidence="1">
    <location>
        <begin position="34"/>
        <end position="55"/>
    </location>
</feature>
<dbReference type="EMBL" id="RBNO01000019">
    <property type="protein sequence ID" value="RML28662.1"/>
    <property type="molecule type" value="Genomic_DNA"/>
</dbReference>
<evidence type="ECO:0000313" key="2">
    <source>
        <dbReference type="EMBL" id="RML28662.1"/>
    </source>
</evidence>
<accession>A0AB74ABW0</accession>
<reference evidence="2 3" key="1">
    <citation type="submission" date="2018-08" db="EMBL/GenBank/DDBJ databases">
        <title>Recombination of ecologically and evolutionarily significant loci maintains genetic cohesion in the Pseudomonas syringae species complex.</title>
        <authorList>
            <person name="Dillon M."/>
            <person name="Thakur S."/>
            <person name="Almeida R.N.D."/>
            <person name="Weir B.S."/>
            <person name="Guttman D.S."/>
        </authorList>
    </citation>
    <scope>NUCLEOTIDE SEQUENCE [LARGE SCALE GENOMIC DNA]</scope>
    <source>
        <strain evidence="2 3">ICMP 3946</strain>
    </source>
</reference>
<sequence>MGLTVGRGRINKNELARKYLERFLGGEALHCTAHSREDAERPKLHAYAERRHDNQ</sequence>
<evidence type="ECO:0000313" key="3">
    <source>
        <dbReference type="Proteomes" id="UP000267978"/>
    </source>
</evidence>
<protein>
    <submittedName>
        <fullName evidence="2">Uncharacterized protein</fullName>
    </submittedName>
</protein>